<proteinExistence type="predicted"/>
<dbReference type="GO" id="GO:0033186">
    <property type="term" value="C:CAF-1 complex"/>
    <property type="evidence" value="ECO:0007669"/>
    <property type="project" value="TreeGrafter"/>
</dbReference>
<feature type="compositionally biased region" description="Low complexity" evidence="5">
    <location>
        <begin position="68"/>
        <end position="78"/>
    </location>
</feature>
<feature type="region of interest" description="Disordered" evidence="5">
    <location>
        <begin position="1"/>
        <end position="219"/>
    </location>
</feature>
<gene>
    <name evidence="8" type="ORF">ZT3D7_G8624</name>
</gene>
<protein>
    <recommendedName>
        <fullName evidence="10">Chromatin assembly factor 1 subunit A</fullName>
    </recommendedName>
</protein>
<evidence type="ECO:0000256" key="2">
    <source>
        <dbReference type="ARBA" id="ARBA00022763"/>
    </source>
</evidence>
<evidence type="ECO:0000259" key="6">
    <source>
        <dbReference type="Pfam" id="PF12253"/>
    </source>
</evidence>
<feature type="compositionally biased region" description="Polar residues" evidence="5">
    <location>
        <begin position="48"/>
        <end position="60"/>
    </location>
</feature>
<keyword evidence="9" id="KW-1185">Reference proteome</keyword>
<evidence type="ECO:0000259" key="7">
    <source>
        <dbReference type="Pfam" id="PF21796"/>
    </source>
</evidence>
<dbReference type="PANTHER" id="PTHR15272:SF0">
    <property type="entry name" value="CHROMATIN ASSEMBLY FACTOR 1 SUBUNIT A"/>
    <property type="match status" value="1"/>
</dbReference>
<feature type="region of interest" description="Disordered" evidence="5">
    <location>
        <begin position="401"/>
        <end position="443"/>
    </location>
</feature>
<dbReference type="STRING" id="1276538.A0A1X7S214"/>
<comment type="subcellular location">
    <subcellularLocation>
        <location evidence="1">Nucleus</location>
    </subcellularLocation>
</comment>
<dbReference type="Pfam" id="PF12253">
    <property type="entry name" value="CAF1A_dimeriz"/>
    <property type="match status" value="1"/>
</dbReference>
<keyword evidence="2" id="KW-0227">DNA damage</keyword>
<dbReference type="Proteomes" id="UP000215127">
    <property type="component" value="Chromosome 8"/>
</dbReference>
<feature type="compositionally biased region" description="Basic and acidic residues" evidence="5">
    <location>
        <begin position="116"/>
        <end position="188"/>
    </location>
</feature>
<dbReference type="AlphaFoldDB" id="A0A1X7S214"/>
<keyword evidence="3" id="KW-0234">DNA repair</keyword>
<dbReference type="InterPro" id="IPR022043">
    <property type="entry name" value="CAF1A_DD"/>
</dbReference>
<feature type="compositionally biased region" description="Acidic residues" evidence="5">
    <location>
        <begin position="410"/>
        <end position="443"/>
    </location>
</feature>
<dbReference type="PANTHER" id="PTHR15272">
    <property type="entry name" value="CHROMATIN ASSEMBLY FACTOR 1 SUBUNIT A CAF-1 SUBUNIT A"/>
    <property type="match status" value="1"/>
</dbReference>
<evidence type="ECO:0000256" key="1">
    <source>
        <dbReference type="ARBA" id="ARBA00004123"/>
    </source>
</evidence>
<dbReference type="Pfam" id="PF21796">
    <property type="entry name" value="Cac1_C"/>
    <property type="match status" value="1"/>
</dbReference>
<organism evidence="8 9">
    <name type="scientific">Zymoseptoria tritici (strain ST99CH_3D7)</name>
    <dbReference type="NCBI Taxonomy" id="1276538"/>
    <lineage>
        <taxon>Eukaryota</taxon>
        <taxon>Fungi</taxon>
        <taxon>Dikarya</taxon>
        <taxon>Ascomycota</taxon>
        <taxon>Pezizomycotina</taxon>
        <taxon>Dothideomycetes</taxon>
        <taxon>Dothideomycetidae</taxon>
        <taxon>Mycosphaerellales</taxon>
        <taxon>Mycosphaerellaceae</taxon>
        <taxon>Zymoseptoria</taxon>
    </lineage>
</organism>
<dbReference type="InterPro" id="IPR048800">
    <property type="entry name" value="Cac1-like_C"/>
</dbReference>
<sequence>MDDVISSPPAPNILKRAAPEHEHDRTPDTKPLNLKGSQFVMPTPPDTDGSSNTSPDVSINNDDRERGGSPAPSSALSSIGEVNTGDASSIAGPSATSNRGSGPPPAKKRKTLTPAEKLEQTRSKEAKAREKAEKQAQKEEEKARKDEEKRVKDEERRKVAEEREAKKREKELEVERKAQEKLNKERKQMRLGAFFQAPATPAKADDGDETQAGRTRRKSLSLEPYDAVAERIRAASPMKGTPPPASAKKTLDATPTISDYHKTFLPFDLPTYSMLAPLVQTSDDAQERFDHELNDPSLKEKYDLGIEGSYAGLTEYFADSRSRTRGIPVTSVRELAEAIEGTSKAPIDLTEDGLGVTALDVLRRIPIRHLQFHEDVRPAYCGTYTKIKSPRTTTKMRRNPFTRARKDTNYDYDSEVEWEEPEEGDEEVLSEEEDEADSQVDADEIDGFLDDENDTAKVKRKITTGELVPETTGLCWESKANRICVVESIETDQQPPAMSGMRMGWLIAGFAGATIDPFSTAYWQDAPSEIAGPTLMAPPRAPLQPRLDLGCNAIQPASSLIGAAEGQKGPITSLAASQGARRGPKPAPKTLNKEDLEEFKEAVVDSPLGKLELQKGLKTRFPKLTHDAIKETLGTLFAQRGLGKADKKWVFVGNS</sequence>
<evidence type="ECO:0000256" key="5">
    <source>
        <dbReference type="SAM" id="MobiDB-lite"/>
    </source>
</evidence>
<evidence type="ECO:0008006" key="10">
    <source>
        <dbReference type="Google" id="ProtNLM"/>
    </source>
</evidence>
<accession>A0A1X7S214</accession>
<evidence type="ECO:0000313" key="8">
    <source>
        <dbReference type="EMBL" id="SMQ53471.1"/>
    </source>
</evidence>
<feature type="compositionally biased region" description="Basic and acidic residues" evidence="5">
    <location>
        <begin position="17"/>
        <end position="28"/>
    </location>
</feature>
<evidence type="ECO:0000313" key="9">
    <source>
        <dbReference type="Proteomes" id="UP000215127"/>
    </source>
</evidence>
<reference evidence="8 9" key="1">
    <citation type="submission" date="2016-06" db="EMBL/GenBank/DDBJ databases">
        <authorList>
            <person name="Kjaerup R.B."/>
            <person name="Dalgaard T.S."/>
            <person name="Juul-Madsen H.R."/>
        </authorList>
    </citation>
    <scope>NUCLEOTIDE SEQUENCE [LARGE SCALE GENOMIC DNA]</scope>
</reference>
<feature type="domain" description="Chromatin assembly factor 1 subunit A dimerization" evidence="6">
    <location>
        <begin position="369"/>
        <end position="443"/>
    </location>
</feature>
<feature type="domain" description="Chromatin assembly factor 1 subunit Cac1-like C-terminal" evidence="7">
    <location>
        <begin position="596"/>
        <end position="650"/>
    </location>
</feature>
<dbReference type="EMBL" id="LT853699">
    <property type="protein sequence ID" value="SMQ53471.1"/>
    <property type="molecule type" value="Genomic_DNA"/>
</dbReference>
<name>A0A1X7S214_ZYMT9</name>
<dbReference type="GO" id="GO:0005634">
    <property type="term" value="C:nucleus"/>
    <property type="evidence" value="ECO:0007669"/>
    <property type="project" value="UniProtKB-SubCell"/>
</dbReference>
<dbReference type="GO" id="GO:0006334">
    <property type="term" value="P:nucleosome assembly"/>
    <property type="evidence" value="ECO:0007669"/>
    <property type="project" value="TreeGrafter"/>
</dbReference>
<keyword evidence="4" id="KW-0539">Nucleus</keyword>
<evidence type="ECO:0000256" key="3">
    <source>
        <dbReference type="ARBA" id="ARBA00023204"/>
    </source>
</evidence>
<evidence type="ECO:0000256" key="4">
    <source>
        <dbReference type="ARBA" id="ARBA00023242"/>
    </source>
</evidence>
<dbReference type="GO" id="GO:0006281">
    <property type="term" value="P:DNA repair"/>
    <property type="evidence" value="ECO:0007669"/>
    <property type="project" value="UniProtKB-KW"/>
</dbReference>